<organism evidence="1 2">
    <name type="scientific">Knipowitschia caucasica</name>
    <name type="common">Caucasian dwarf goby</name>
    <name type="synonym">Pomatoschistus caucasicus</name>
    <dbReference type="NCBI Taxonomy" id="637954"/>
    <lineage>
        <taxon>Eukaryota</taxon>
        <taxon>Metazoa</taxon>
        <taxon>Chordata</taxon>
        <taxon>Craniata</taxon>
        <taxon>Vertebrata</taxon>
        <taxon>Euteleostomi</taxon>
        <taxon>Actinopterygii</taxon>
        <taxon>Neopterygii</taxon>
        <taxon>Teleostei</taxon>
        <taxon>Neoteleostei</taxon>
        <taxon>Acanthomorphata</taxon>
        <taxon>Gobiaria</taxon>
        <taxon>Gobiiformes</taxon>
        <taxon>Gobioidei</taxon>
        <taxon>Gobiidae</taxon>
        <taxon>Gobiinae</taxon>
        <taxon>Knipowitschia</taxon>
    </lineage>
</organism>
<reference evidence="1 2" key="1">
    <citation type="submission" date="2024-04" db="EMBL/GenBank/DDBJ databases">
        <authorList>
            <person name="Waldvogel A.-M."/>
            <person name="Schoenle A."/>
        </authorList>
    </citation>
    <scope>NUCLEOTIDE SEQUENCE [LARGE SCALE GENOMIC DNA]</scope>
</reference>
<dbReference type="Proteomes" id="UP001497482">
    <property type="component" value="Chromosome 22"/>
</dbReference>
<evidence type="ECO:0000313" key="1">
    <source>
        <dbReference type="EMBL" id="CAL1598602.1"/>
    </source>
</evidence>
<protein>
    <submittedName>
        <fullName evidence="1">Uncharacterized protein</fullName>
    </submittedName>
</protein>
<gene>
    <name evidence="1" type="ORF">KC01_LOCUS26969</name>
</gene>
<dbReference type="AlphaFoldDB" id="A0AAV2LGY7"/>
<evidence type="ECO:0000313" key="2">
    <source>
        <dbReference type="Proteomes" id="UP001497482"/>
    </source>
</evidence>
<accession>A0AAV2LGY7</accession>
<dbReference type="EMBL" id="OZ035844">
    <property type="protein sequence ID" value="CAL1598602.1"/>
    <property type="molecule type" value="Genomic_DNA"/>
</dbReference>
<sequence length="78" mass="8528">MTARTRKHTIVISWAPAAGPGSGPRQVGSEAAWLSYFWAELDLATKGIVPVSCMDPPWRTPLEDLCLPQQASSFCRDP</sequence>
<proteinExistence type="predicted"/>
<name>A0AAV2LGY7_KNICA</name>
<keyword evidence="2" id="KW-1185">Reference proteome</keyword>